<dbReference type="InterPro" id="IPR011527">
    <property type="entry name" value="ABC1_TM_dom"/>
</dbReference>
<dbReference type="FunFam" id="1.20.1560.10:FF:000013">
    <property type="entry name" value="ABC transporter C family member 2"/>
    <property type="match status" value="1"/>
</dbReference>
<evidence type="ECO:0000313" key="12">
    <source>
        <dbReference type="EMBL" id="KAF0691125.1"/>
    </source>
</evidence>
<keyword evidence="6" id="KW-0067">ATP-binding</keyword>
<dbReference type="SMART" id="SM00382">
    <property type="entry name" value="AAA"/>
    <property type="match status" value="1"/>
</dbReference>
<feature type="non-terminal residue" evidence="12">
    <location>
        <position position="1129"/>
    </location>
</feature>
<comment type="caution">
    <text evidence="12">The sequence shown here is derived from an EMBL/GenBank/DDBJ whole genome shotgun (WGS) entry which is preliminary data.</text>
</comment>
<evidence type="ECO:0000259" key="11">
    <source>
        <dbReference type="PROSITE" id="PS50929"/>
    </source>
</evidence>
<dbReference type="GO" id="GO:0016887">
    <property type="term" value="F:ATP hydrolysis activity"/>
    <property type="evidence" value="ECO:0007669"/>
    <property type="project" value="InterPro"/>
</dbReference>
<dbReference type="InterPro" id="IPR027417">
    <property type="entry name" value="P-loop_NTPase"/>
</dbReference>
<dbReference type="GO" id="GO:0005524">
    <property type="term" value="F:ATP binding"/>
    <property type="evidence" value="ECO:0007669"/>
    <property type="project" value="UniProtKB-KW"/>
</dbReference>
<evidence type="ECO:0000256" key="4">
    <source>
        <dbReference type="ARBA" id="ARBA00022737"/>
    </source>
</evidence>
<feature type="transmembrane region" description="Helical" evidence="9">
    <location>
        <begin position="772"/>
        <end position="794"/>
    </location>
</feature>
<evidence type="ECO:0000256" key="8">
    <source>
        <dbReference type="ARBA" id="ARBA00023136"/>
    </source>
</evidence>
<keyword evidence="2" id="KW-0813">Transport</keyword>
<feature type="transmembrane region" description="Helical" evidence="9">
    <location>
        <begin position="853"/>
        <end position="883"/>
    </location>
</feature>
<evidence type="ECO:0000256" key="2">
    <source>
        <dbReference type="ARBA" id="ARBA00022448"/>
    </source>
</evidence>
<evidence type="ECO:0000256" key="1">
    <source>
        <dbReference type="ARBA" id="ARBA00004128"/>
    </source>
</evidence>
<feature type="domain" description="ABC transporter" evidence="10">
    <location>
        <begin position="453"/>
        <end position="675"/>
    </location>
</feature>
<keyword evidence="8 9" id="KW-0472">Membrane</keyword>
<feature type="transmembrane region" description="Helical" evidence="9">
    <location>
        <begin position="733"/>
        <end position="760"/>
    </location>
</feature>
<feature type="domain" description="ABC transmembrane type-1" evidence="11">
    <location>
        <begin position="116"/>
        <end position="405"/>
    </location>
</feature>
<feature type="transmembrane region" description="Helical" evidence="9">
    <location>
        <begin position="262"/>
        <end position="280"/>
    </location>
</feature>
<feature type="transmembrane region" description="Helical" evidence="9">
    <location>
        <begin position="346"/>
        <end position="369"/>
    </location>
</feature>
<accession>A0A6A4Y7M3</accession>
<evidence type="ECO:0000256" key="3">
    <source>
        <dbReference type="ARBA" id="ARBA00022692"/>
    </source>
</evidence>
<dbReference type="PROSITE" id="PS00211">
    <property type="entry name" value="ABC_TRANSPORTER_1"/>
    <property type="match status" value="1"/>
</dbReference>
<dbReference type="PROSITE" id="PS50893">
    <property type="entry name" value="ABC_TRANSPORTER_2"/>
    <property type="match status" value="1"/>
</dbReference>
<dbReference type="OrthoDB" id="6500128at2759"/>
<evidence type="ECO:0000256" key="5">
    <source>
        <dbReference type="ARBA" id="ARBA00022741"/>
    </source>
</evidence>
<sequence length="1129" mass="123134">MQAASSCDAAGGGAAYHGLASPVTCTPDKQVAWRDQPNPMGRASWLSTFLMLWMDPLMRRGAKQTLMEEDVWTLCPEDTTEALHARFHAMWSEEKAMRATPSFARAMLRTMGSKWLFSIAIYSAYAALMLLQPTVIKSLLQYLKAKDEDGDVRTALGVSSGYGLAALLTLLSFVSVTLIDYGQYVSSNLGVNAKSIVMDSVFLKSLKLSSFAKRNMSSGEVVTMSAVDSERLFQGFLLGPWVLVAPITVLAIFVMIGLDLGYVVGLVGGAVMALLLVYGYHTSSAVGKVRHEILTVQSERVKLTNEILQGVRVVKLYAWEPFLEAQIAAIRARELALLKQYQYTRVLNTVTLSVAPILSLALCLAVYVAQGHDLTAELAFTTLAYMNVARLPCTVFSSAIMFASEALASCTRVGAFLLSDEIEDTKRIEHVHDGATKIEIVNGQFSWLVDPNLPLHDHTTDESTNVTLHDINVTIQPKTLTIVVGAVGSGKSSLISAILGEIHQVGGTRELAGRISYVAQEAWIQHASLKQNILFTDALDDARYEAVVSACQLKPDLAILPEGDATEIGERGINLSGGQKARVSLARAMYRSDADIYLLDDPLSALDVHVAGAVFQECIQGLVHDKTVLLVLNSHYHFLPKADRVLVMEGGTIVGDGTFANLKDQFPHLASFNDISHEDVTAVDTAVDVAIKAPIDQDDSNRGALVQKEDRQMGKIASNVYLTYFHSTGWNGLFVVLSIVVAFTVSQAAVVLTDWFMGYWAAHLGHNTRSAIIYMALAAASMALVWGRSVYVLYLSVLCSKALHAKLFKKVIEAPVNTFFDITPVGRVLNRFSSDLDQVDSLLPFFGVLCLQFGFQIAAVIVVCAITSPFILLVYAPLVYLFAKAQQFYTLTSAELKRLESISRTPVVNLISEAINGISTIRAFGMTAAFATRSRRVLDHNQSFFMLYRISSRWLQMRLDWLSAAILAGVSFIAVASRQSIGLTAAGLALTYASQMSAFLSRMTMTSSMIENIMTCVERLEHYNTLDTEGDTQEASMTSSADWPAQGKLEFKDYSMRYRDHLDLVLTNVSFNVAGGQKVGICGRTGSGKSSLMAALFRMVEGANGCIEIDGVNIASVALSTLRSRLTII</sequence>
<feature type="transmembrane region" description="Helical" evidence="9">
    <location>
        <begin position="236"/>
        <end position="256"/>
    </location>
</feature>
<dbReference type="InterPro" id="IPR044726">
    <property type="entry name" value="ABCC_6TM_D2"/>
</dbReference>
<dbReference type="PANTHER" id="PTHR24223:SF443">
    <property type="entry name" value="MULTIDRUG-RESISTANCE LIKE PROTEIN 1, ISOFORM I"/>
    <property type="match status" value="1"/>
</dbReference>
<feature type="domain" description="ABC transmembrane type-1" evidence="11">
    <location>
        <begin position="739"/>
        <end position="1012"/>
    </location>
</feature>
<feature type="transmembrane region" description="Helical" evidence="9">
    <location>
        <begin position="115"/>
        <end position="136"/>
    </location>
</feature>
<dbReference type="CDD" id="cd03250">
    <property type="entry name" value="ABCC_MRP_domain1"/>
    <property type="match status" value="1"/>
</dbReference>
<dbReference type="SUPFAM" id="SSF90123">
    <property type="entry name" value="ABC transporter transmembrane region"/>
    <property type="match status" value="2"/>
</dbReference>
<dbReference type="FunFam" id="3.40.50.300:FF:000997">
    <property type="entry name" value="Multidrug resistance-associated protein 1"/>
    <property type="match status" value="1"/>
</dbReference>
<dbReference type="Gene3D" id="1.20.1560.10">
    <property type="entry name" value="ABC transporter type 1, transmembrane domain"/>
    <property type="match status" value="2"/>
</dbReference>
<keyword evidence="3 9" id="KW-0812">Transmembrane</keyword>
<dbReference type="InterPro" id="IPR003593">
    <property type="entry name" value="AAA+_ATPase"/>
</dbReference>
<keyword evidence="7 9" id="KW-1133">Transmembrane helix</keyword>
<dbReference type="PROSITE" id="PS50929">
    <property type="entry name" value="ABC_TM1F"/>
    <property type="match status" value="2"/>
</dbReference>
<feature type="transmembrane region" description="Helical" evidence="9">
    <location>
        <begin position="156"/>
        <end position="179"/>
    </location>
</feature>
<dbReference type="EMBL" id="VJMH01006200">
    <property type="protein sequence ID" value="KAF0691125.1"/>
    <property type="molecule type" value="Genomic_DNA"/>
</dbReference>
<comment type="subcellular location">
    <subcellularLocation>
        <location evidence="1">Vacuole membrane</location>
        <topology evidence="1">Multi-pass membrane protein</topology>
    </subcellularLocation>
</comment>
<proteinExistence type="predicted"/>
<dbReference type="InterPro" id="IPR017871">
    <property type="entry name" value="ABC_transporter-like_CS"/>
</dbReference>
<dbReference type="AlphaFoldDB" id="A0A6A4Y7M3"/>
<evidence type="ECO:0000256" key="9">
    <source>
        <dbReference type="SAM" id="Phobius"/>
    </source>
</evidence>
<evidence type="ECO:0000256" key="7">
    <source>
        <dbReference type="ARBA" id="ARBA00022989"/>
    </source>
</evidence>
<dbReference type="Gene3D" id="3.40.50.300">
    <property type="entry name" value="P-loop containing nucleotide triphosphate hydrolases"/>
    <property type="match status" value="2"/>
</dbReference>
<evidence type="ECO:0000259" key="10">
    <source>
        <dbReference type="PROSITE" id="PS50893"/>
    </source>
</evidence>
<name>A0A6A4Y7M3_9STRA</name>
<dbReference type="InterPro" id="IPR050173">
    <property type="entry name" value="ABC_transporter_C-like"/>
</dbReference>
<dbReference type="PANTHER" id="PTHR24223">
    <property type="entry name" value="ATP-BINDING CASSETTE SUB-FAMILY C"/>
    <property type="match status" value="1"/>
</dbReference>
<keyword evidence="4" id="KW-0677">Repeat</keyword>
<protein>
    <recommendedName>
        <fullName evidence="13">ABC transmembrane type-1 domain-containing protein</fullName>
    </recommendedName>
</protein>
<dbReference type="Pfam" id="PF00005">
    <property type="entry name" value="ABC_tran"/>
    <property type="match status" value="2"/>
</dbReference>
<dbReference type="GO" id="GO:0005774">
    <property type="term" value="C:vacuolar membrane"/>
    <property type="evidence" value="ECO:0007669"/>
    <property type="project" value="UniProtKB-SubCell"/>
</dbReference>
<dbReference type="InterPro" id="IPR036640">
    <property type="entry name" value="ABC1_TM_sf"/>
</dbReference>
<dbReference type="SUPFAM" id="SSF52540">
    <property type="entry name" value="P-loop containing nucleoside triphosphate hydrolases"/>
    <property type="match status" value="2"/>
</dbReference>
<evidence type="ECO:0000256" key="6">
    <source>
        <dbReference type="ARBA" id="ARBA00022840"/>
    </source>
</evidence>
<organism evidence="12">
    <name type="scientific">Aphanomyces stellatus</name>
    <dbReference type="NCBI Taxonomy" id="120398"/>
    <lineage>
        <taxon>Eukaryota</taxon>
        <taxon>Sar</taxon>
        <taxon>Stramenopiles</taxon>
        <taxon>Oomycota</taxon>
        <taxon>Saprolegniomycetes</taxon>
        <taxon>Saprolegniales</taxon>
        <taxon>Verrucalvaceae</taxon>
        <taxon>Aphanomyces</taxon>
    </lineage>
</organism>
<dbReference type="InterPro" id="IPR003439">
    <property type="entry name" value="ABC_transporter-like_ATP-bd"/>
</dbReference>
<dbReference type="InterPro" id="IPR044746">
    <property type="entry name" value="ABCC_6TM_D1"/>
</dbReference>
<dbReference type="Pfam" id="PF00664">
    <property type="entry name" value="ABC_membrane"/>
    <property type="match status" value="2"/>
</dbReference>
<evidence type="ECO:0008006" key="13">
    <source>
        <dbReference type="Google" id="ProtNLM"/>
    </source>
</evidence>
<dbReference type="GO" id="GO:0140359">
    <property type="term" value="F:ABC-type transporter activity"/>
    <property type="evidence" value="ECO:0007669"/>
    <property type="project" value="InterPro"/>
</dbReference>
<dbReference type="CDD" id="cd18579">
    <property type="entry name" value="ABC_6TM_ABCC_D1"/>
    <property type="match status" value="1"/>
</dbReference>
<reference evidence="12" key="1">
    <citation type="submission" date="2019-06" db="EMBL/GenBank/DDBJ databases">
        <title>Genomics analysis of Aphanomyces spp. identifies a new class of oomycete effector associated with host adaptation.</title>
        <authorList>
            <person name="Gaulin E."/>
        </authorList>
    </citation>
    <scope>NUCLEOTIDE SEQUENCE</scope>
    <source>
        <strain evidence="12">CBS 578.67</strain>
    </source>
</reference>
<dbReference type="CDD" id="cd18580">
    <property type="entry name" value="ABC_6TM_ABCC_D2"/>
    <property type="match status" value="1"/>
</dbReference>
<gene>
    <name evidence="12" type="ORF">As57867_017522</name>
</gene>
<keyword evidence="5" id="KW-0547">Nucleotide-binding</keyword>